<evidence type="ECO:0000313" key="2">
    <source>
        <dbReference type="EMBL" id="MFB9558650.1"/>
    </source>
</evidence>
<feature type="transmembrane region" description="Helical" evidence="1">
    <location>
        <begin position="12"/>
        <end position="30"/>
    </location>
</feature>
<dbReference type="Proteomes" id="UP001589716">
    <property type="component" value="Unassembled WGS sequence"/>
</dbReference>
<proteinExistence type="predicted"/>
<feature type="transmembrane region" description="Helical" evidence="1">
    <location>
        <begin position="63"/>
        <end position="80"/>
    </location>
</feature>
<dbReference type="RefSeq" id="WP_382746272.1">
    <property type="nucleotide sequence ID" value="NZ_JBHMCT010000055.1"/>
</dbReference>
<reference evidence="2 3" key="1">
    <citation type="submission" date="2024-09" db="EMBL/GenBank/DDBJ databases">
        <authorList>
            <person name="Sun Q."/>
            <person name="Mori K."/>
        </authorList>
    </citation>
    <scope>NUCLEOTIDE SEQUENCE [LARGE SCALE GENOMIC DNA]</scope>
    <source>
        <strain evidence="2 3">JCM 4414</strain>
    </source>
</reference>
<evidence type="ECO:0008006" key="4">
    <source>
        <dbReference type="Google" id="ProtNLM"/>
    </source>
</evidence>
<evidence type="ECO:0000313" key="3">
    <source>
        <dbReference type="Proteomes" id="UP001589716"/>
    </source>
</evidence>
<keyword evidence="1" id="KW-0472">Membrane</keyword>
<keyword evidence="1" id="KW-1133">Transmembrane helix</keyword>
<comment type="caution">
    <text evidence="2">The sequence shown here is derived from an EMBL/GenBank/DDBJ whole genome shotgun (WGS) entry which is preliminary data.</text>
</comment>
<accession>A0ABV5QYP9</accession>
<evidence type="ECO:0000256" key="1">
    <source>
        <dbReference type="SAM" id="Phobius"/>
    </source>
</evidence>
<feature type="transmembrane region" description="Helical" evidence="1">
    <location>
        <begin position="36"/>
        <end position="56"/>
    </location>
</feature>
<organism evidence="2 3">
    <name type="scientific">Streptomyces roseoviridis</name>
    <dbReference type="NCBI Taxonomy" id="67361"/>
    <lineage>
        <taxon>Bacteria</taxon>
        <taxon>Bacillati</taxon>
        <taxon>Actinomycetota</taxon>
        <taxon>Actinomycetes</taxon>
        <taxon>Kitasatosporales</taxon>
        <taxon>Streptomycetaceae</taxon>
        <taxon>Streptomyces</taxon>
    </lineage>
</organism>
<keyword evidence="1" id="KW-0812">Transmembrane</keyword>
<sequence>MRTPLVFGREPAAWLSLVAVLVKLAVAFGWNASPEVQAAVNAVAAAAMGILIALAVHDGLGAAIIGLAQAALALAIGYGLDWSTDKQAVVMTAVAIAVGMWDRTQVTAKVPPRKPLPTA</sequence>
<protein>
    <recommendedName>
        <fullName evidence="4">Holin</fullName>
    </recommendedName>
</protein>
<gene>
    <name evidence="2" type="ORF">ACFFTP_31275</name>
</gene>
<name>A0ABV5QYP9_9ACTN</name>
<keyword evidence="3" id="KW-1185">Reference proteome</keyword>
<dbReference type="EMBL" id="JBHMCT010000055">
    <property type="protein sequence ID" value="MFB9558650.1"/>
    <property type="molecule type" value="Genomic_DNA"/>
</dbReference>